<dbReference type="Pfam" id="PF05656">
    <property type="entry name" value="DUF805"/>
    <property type="match status" value="1"/>
</dbReference>
<evidence type="ECO:0000256" key="2">
    <source>
        <dbReference type="SAM" id="Phobius"/>
    </source>
</evidence>
<feature type="transmembrane region" description="Helical" evidence="2">
    <location>
        <begin position="66"/>
        <end position="84"/>
    </location>
</feature>
<keyword evidence="4" id="KW-1185">Reference proteome</keyword>
<sequence>MNMMEAVKSVYSNYAKFSGRARRAEYWWFYLFYLIVYLVLGVVDSLLFGTTTTGDGSFSASTDTPILSGIFALGSLIPNLAVGVRRLHDINRRGWWLLIALIPLVGIIILIVWLAKAGDKGPNQYGGDPISGEGEGPAEPSYSETSIPKV</sequence>
<reference evidence="3 4" key="1">
    <citation type="journal article" date="2010" name="J. Bacteriol.">
        <title>Genome sequences of Pelagibaca bermudensis HTCC2601T and Maritimibacter alkaliphilus HTCC2654T, the type strains of two marine Roseobacter genera.</title>
        <authorList>
            <person name="Thrash J.C."/>
            <person name="Cho J.C."/>
            <person name="Ferriera S."/>
            <person name="Johnson J."/>
            <person name="Vergin K.L."/>
            <person name="Giovannoni S.J."/>
        </authorList>
    </citation>
    <scope>NUCLEOTIDE SEQUENCE [LARGE SCALE GENOMIC DNA]</scope>
    <source>
        <strain evidence="3 4">HTCC2654</strain>
    </source>
</reference>
<feature type="transmembrane region" description="Helical" evidence="2">
    <location>
        <begin position="26"/>
        <end position="46"/>
    </location>
</feature>
<dbReference type="Proteomes" id="UP000002931">
    <property type="component" value="Unassembled WGS sequence"/>
</dbReference>
<gene>
    <name evidence="3" type="ORF">RB2654_17501</name>
</gene>
<accession>A3VC05</accession>
<keyword evidence="2" id="KW-0812">Transmembrane</keyword>
<feature type="region of interest" description="Disordered" evidence="1">
    <location>
        <begin position="125"/>
        <end position="150"/>
    </location>
</feature>
<dbReference type="InterPro" id="IPR008523">
    <property type="entry name" value="DUF805"/>
</dbReference>
<feature type="transmembrane region" description="Helical" evidence="2">
    <location>
        <begin position="96"/>
        <end position="115"/>
    </location>
</feature>
<comment type="caution">
    <text evidence="3">The sequence shown here is derived from an EMBL/GenBank/DDBJ whole genome shotgun (WGS) entry which is preliminary data.</text>
</comment>
<evidence type="ECO:0008006" key="5">
    <source>
        <dbReference type="Google" id="ProtNLM"/>
    </source>
</evidence>
<protein>
    <recommendedName>
        <fullName evidence="5">DUF805 domain-containing protein</fullName>
    </recommendedName>
</protein>
<dbReference type="eggNOG" id="COG3152">
    <property type="taxonomic scope" value="Bacteria"/>
</dbReference>
<dbReference type="GO" id="GO:0005886">
    <property type="term" value="C:plasma membrane"/>
    <property type="evidence" value="ECO:0007669"/>
    <property type="project" value="TreeGrafter"/>
</dbReference>
<keyword evidence="2" id="KW-0472">Membrane</keyword>
<proteinExistence type="predicted"/>
<evidence type="ECO:0000313" key="3">
    <source>
        <dbReference type="EMBL" id="EAQ14488.1"/>
    </source>
</evidence>
<dbReference type="AlphaFoldDB" id="A3VC05"/>
<dbReference type="PANTHER" id="PTHR34980:SF2">
    <property type="entry name" value="INNER MEMBRANE PROTEIN YHAH-RELATED"/>
    <property type="match status" value="1"/>
</dbReference>
<name>A3VC05_9RHOB</name>
<dbReference type="HOGENOM" id="CLU_093674_4_1_5"/>
<organism evidence="3 4">
    <name type="scientific">Maritimibacter alkaliphilus HTCC2654</name>
    <dbReference type="NCBI Taxonomy" id="314271"/>
    <lineage>
        <taxon>Bacteria</taxon>
        <taxon>Pseudomonadati</taxon>
        <taxon>Pseudomonadota</taxon>
        <taxon>Alphaproteobacteria</taxon>
        <taxon>Rhodobacterales</taxon>
        <taxon>Roseobacteraceae</taxon>
        <taxon>Maritimibacter</taxon>
    </lineage>
</organism>
<dbReference type="RefSeq" id="WP_008333971.1">
    <property type="nucleotide sequence ID" value="NZ_CH902578.1"/>
</dbReference>
<dbReference type="EMBL" id="AAMT01000002">
    <property type="protein sequence ID" value="EAQ14488.1"/>
    <property type="molecule type" value="Genomic_DNA"/>
</dbReference>
<evidence type="ECO:0000313" key="4">
    <source>
        <dbReference type="Proteomes" id="UP000002931"/>
    </source>
</evidence>
<dbReference type="OrthoDB" id="9812349at2"/>
<dbReference type="PANTHER" id="PTHR34980">
    <property type="entry name" value="INNER MEMBRANE PROTEIN-RELATED-RELATED"/>
    <property type="match status" value="1"/>
</dbReference>
<keyword evidence="2" id="KW-1133">Transmembrane helix</keyword>
<evidence type="ECO:0000256" key="1">
    <source>
        <dbReference type="SAM" id="MobiDB-lite"/>
    </source>
</evidence>
<dbReference type="STRING" id="314271.RB2654_17501"/>